<feature type="region of interest" description="Disordered" evidence="10">
    <location>
        <begin position="445"/>
        <end position="626"/>
    </location>
</feature>
<feature type="compositionally biased region" description="Low complexity" evidence="10">
    <location>
        <begin position="446"/>
        <end position="467"/>
    </location>
</feature>
<dbReference type="STRING" id="1109443.G4TNZ4"/>
<keyword evidence="7 8" id="KW-0648">Protein biosynthesis</keyword>
<dbReference type="SUPFAM" id="SSF82171">
    <property type="entry name" value="DPP6 N-terminal domain-like"/>
    <property type="match status" value="1"/>
</dbReference>
<dbReference type="Proteomes" id="UP000007148">
    <property type="component" value="Unassembled WGS sequence"/>
</dbReference>
<evidence type="ECO:0000256" key="9">
    <source>
        <dbReference type="SAM" id="Coils"/>
    </source>
</evidence>
<evidence type="ECO:0000256" key="7">
    <source>
        <dbReference type="ARBA" id="ARBA00022917"/>
    </source>
</evidence>
<evidence type="ECO:0000256" key="5">
    <source>
        <dbReference type="ARBA" id="ARBA00022737"/>
    </source>
</evidence>
<dbReference type="OrthoDB" id="2194683at2759"/>
<evidence type="ECO:0000256" key="2">
    <source>
        <dbReference type="ARBA" id="ARBA00013819"/>
    </source>
</evidence>
<dbReference type="FunCoup" id="G4TNZ4">
    <property type="interactions" value="707"/>
</dbReference>
<dbReference type="Pfam" id="PF08662">
    <property type="entry name" value="eIF2A"/>
    <property type="match status" value="1"/>
</dbReference>
<dbReference type="PANTHER" id="PTHR13227">
    <property type="entry name" value="EUKARYOTIC TRANSLATION INITIATION FACTOR 2A"/>
    <property type="match status" value="1"/>
</dbReference>
<dbReference type="eggNOG" id="KOG2315">
    <property type="taxonomic scope" value="Eukaryota"/>
</dbReference>
<comment type="function">
    <text evidence="8">Functions in the early steps of protein synthesis of a small number of specific mRNAs. Acts by directing the binding of methionyl-tRNAi to 40S ribosomal subunits. In contrast to the eIF-2 complex, it binds methionyl-tRNAi to 40S subunits in a codon-dependent manner, whereas the eIF-2 complex binds methionyl-tRNAi to 40S subunits in a GTP-dependent manner.</text>
</comment>
<dbReference type="OMA" id="RCCAYSP"/>
<dbReference type="InParanoid" id="G4TNZ4"/>
<dbReference type="InterPro" id="IPR011387">
    <property type="entry name" value="TIF2A"/>
</dbReference>
<evidence type="ECO:0000256" key="4">
    <source>
        <dbReference type="ARBA" id="ARBA00022574"/>
    </source>
</evidence>
<gene>
    <name evidence="12" type="ORF">PIIN_06992</name>
</gene>
<accession>G4TNZ4</accession>
<dbReference type="GO" id="GO:0022627">
    <property type="term" value="C:cytosolic small ribosomal subunit"/>
    <property type="evidence" value="ECO:0007669"/>
    <property type="project" value="TreeGrafter"/>
</dbReference>
<comment type="similarity">
    <text evidence="1 8">Belongs to the WD repeat EIF2A family.</text>
</comment>
<protein>
    <recommendedName>
        <fullName evidence="2 8">Eukaryotic translation initiation factor 2A</fullName>
        <shortName evidence="8">eIF-2A</shortName>
    </recommendedName>
</protein>
<name>G4TNZ4_SERID</name>
<evidence type="ECO:0000256" key="8">
    <source>
        <dbReference type="PIRNR" id="PIRNR017222"/>
    </source>
</evidence>
<dbReference type="EMBL" id="CAFZ01000198">
    <property type="protein sequence ID" value="CCA73037.1"/>
    <property type="molecule type" value="Genomic_DNA"/>
</dbReference>
<evidence type="ECO:0000256" key="10">
    <source>
        <dbReference type="SAM" id="MobiDB-lite"/>
    </source>
</evidence>
<dbReference type="InterPro" id="IPR015943">
    <property type="entry name" value="WD40/YVTN_repeat-like_dom_sf"/>
</dbReference>
<dbReference type="PANTHER" id="PTHR13227:SF0">
    <property type="entry name" value="EUKARYOTIC TRANSLATION INITIATION FACTOR 2A"/>
    <property type="match status" value="1"/>
</dbReference>
<feature type="domain" description="Translation initiation factor beta propellor-like" evidence="11">
    <location>
        <begin position="226"/>
        <end position="419"/>
    </location>
</feature>
<proteinExistence type="inferred from homology"/>
<reference evidence="12 13" key="1">
    <citation type="journal article" date="2011" name="PLoS Pathog.">
        <title>Endophytic Life Strategies Decoded by Genome and Transcriptome Analyses of the Mutualistic Root Symbiont Piriformospora indica.</title>
        <authorList>
            <person name="Zuccaro A."/>
            <person name="Lahrmann U."/>
            <person name="Guldener U."/>
            <person name="Langen G."/>
            <person name="Pfiffi S."/>
            <person name="Biedenkopf D."/>
            <person name="Wong P."/>
            <person name="Samans B."/>
            <person name="Grimm C."/>
            <person name="Basiewicz M."/>
            <person name="Murat C."/>
            <person name="Martin F."/>
            <person name="Kogel K.H."/>
        </authorList>
    </citation>
    <scope>NUCLEOTIDE SEQUENCE [LARGE SCALE GENOMIC DNA]</scope>
    <source>
        <strain evidence="12 13">DSM 11827</strain>
    </source>
</reference>
<evidence type="ECO:0000313" key="13">
    <source>
        <dbReference type="Proteomes" id="UP000007148"/>
    </source>
</evidence>
<evidence type="ECO:0000256" key="1">
    <source>
        <dbReference type="ARBA" id="ARBA00009573"/>
    </source>
</evidence>
<feature type="compositionally biased region" description="Pro residues" evidence="10">
    <location>
        <begin position="542"/>
        <end position="554"/>
    </location>
</feature>
<dbReference type="HOGENOM" id="CLU_013809_0_1_1"/>
<evidence type="ECO:0000313" key="12">
    <source>
        <dbReference type="EMBL" id="CCA73037.1"/>
    </source>
</evidence>
<feature type="compositionally biased region" description="Gly residues" evidence="10">
    <location>
        <begin position="598"/>
        <end position="607"/>
    </location>
</feature>
<keyword evidence="6 8" id="KW-0810">Translation regulation</keyword>
<feature type="compositionally biased region" description="Gly residues" evidence="10">
    <location>
        <begin position="501"/>
        <end position="535"/>
    </location>
</feature>
<dbReference type="InterPro" id="IPR013979">
    <property type="entry name" value="TIF_beta_prop-like"/>
</dbReference>
<dbReference type="GO" id="GO:0000049">
    <property type="term" value="F:tRNA binding"/>
    <property type="evidence" value="ECO:0007669"/>
    <property type="project" value="UniProtKB-UniRule"/>
</dbReference>
<feature type="coiled-coil region" evidence="9">
    <location>
        <begin position="658"/>
        <end position="688"/>
    </location>
</feature>
<evidence type="ECO:0000256" key="6">
    <source>
        <dbReference type="ARBA" id="ARBA00022845"/>
    </source>
</evidence>
<dbReference type="GO" id="GO:0006417">
    <property type="term" value="P:regulation of translation"/>
    <property type="evidence" value="ECO:0007669"/>
    <property type="project" value="UniProtKB-KW"/>
</dbReference>
<keyword evidence="13" id="KW-1185">Reference proteome</keyword>
<dbReference type="PIRSF" id="PIRSF017222">
    <property type="entry name" value="eIF2A"/>
    <property type="match status" value="1"/>
</dbReference>
<dbReference type="GO" id="GO:0003729">
    <property type="term" value="F:mRNA binding"/>
    <property type="evidence" value="ECO:0007669"/>
    <property type="project" value="TreeGrafter"/>
</dbReference>
<organism evidence="12 13">
    <name type="scientific">Serendipita indica (strain DSM 11827)</name>
    <name type="common">Root endophyte fungus</name>
    <name type="synonym">Piriformospora indica</name>
    <dbReference type="NCBI Taxonomy" id="1109443"/>
    <lineage>
        <taxon>Eukaryota</taxon>
        <taxon>Fungi</taxon>
        <taxon>Dikarya</taxon>
        <taxon>Basidiomycota</taxon>
        <taxon>Agaricomycotina</taxon>
        <taxon>Agaricomycetes</taxon>
        <taxon>Sebacinales</taxon>
        <taxon>Serendipitaceae</taxon>
        <taxon>Serendipita</taxon>
    </lineage>
</organism>
<dbReference type="AlphaFoldDB" id="G4TNZ4"/>
<keyword evidence="4" id="KW-0853">WD repeat</keyword>
<keyword evidence="3 8" id="KW-0396">Initiation factor</keyword>
<sequence>MSSPQAASPSAGQGQAQQPYAQYSFRAQKSVGLVQGPPSYEPCSFEKPEGTARATQYSADGRFFGIATPDKIVIISTATLAVIQAIELPSVVEIGFSPKGTFLSSWERQQKADETGVHKNLKVWNVQTGEQVASFGQKNQEGWDLQYTASESYAVRLAGPEIQVFNTGNWAAGATSKLRLEGVTTAVVSPGANPSIAVFIPEKAGTPGSIRVYNLSALTAPPACQKSFFKADRVTIKWNSLGTLALIMTHTEVDKSNKSYYGETGMYLLSAAGNFDSRIVLDKEGPIHDFAWNPNSKEFCVVYGFMPAKATLFDQRVKPIFEFGAGPHNFVSWNPHGRLVALAGFGNLAGKVEIFDRRTLNKISDIDAPNTSHFEWSHDGTTIMTATLSPRLRVDNGIKLWWCNGTLLHVQLIDELYQAHWRPIARGSSPPFPVNIPAAPVPSESAQAVPAKPAAAKPAGAYRPPGAQGRAAPSIFKREDEGGGSGTHTPPRGVPGSMGYADGGMNGHGRGGANGYIRGGGRGDAPRGRGQGGRHVPGAAPVTPPASGTPPPPGGEGDKTRRKKGKGRREDGEGGGSGSVPPSGRATPVDGYSTPRGQPGGGRGRGGAANANNTHAQTEGEGGKGKMKIAMPAKVEQALLSVPADVESPLSPGADGMLDPTQKRIRNLNKKLKAIEELKEKLSRGEKLEATQYKKIETEAEIRKELSSIV</sequence>
<dbReference type="Gene3D" id="2.130.10.10">
    <property type="entry name" value="YVTN repeat-like/Quinoprotein amine dehydrogenase"/>
    <property type="match status" value="2"/>
</dbReference>
<evidence type="ECO:0000259" key="11">
    <source>
        <dbReference type="Pfam" id="PF08662"/>
    </source>
</evidence>
<dbReference type="GO" id="GO:0003743">
    <property type="term" value="F:translation initiation factor activity"/>
    <property type="evidence" value="ECO:0007669"/>
    <property type="project" value="UniProtKB-UniRule"/>
</dbReference>
<keyword evidence="9" id="KW-0175">Coiled coil</keyword>
<comment type="caution">
    <text evidence="12">The sequence shown here is derived from an EMBL/GenBank/DDBJ whole genome shotgun (WGS) entry which is preliminary data.</text>
</comment>
<evidence type="ECO:0000256" key="3">
    <source>
        <dbReference type="ARBA" id="ARBA00022540"/>
    </source>
</evidence>
<keyword evidence="5" id="KW-0677">Repeat</keyword>
<dbReference type="GO" id="GO:0043022">
    <property type="term" value="F:ribosome binding"/>
    <property type="evidence" value="ECO:0007669"/>
    <property type="project" value="UniProtKB-UniRule"/>
</dbReference>